<dbReference type="PANTHER" id="PTHR43877:SF1">
    <property type="entry name" value="ACETYLTRANSFERASE"/>
    <property type="match status" value="1"/>
</dbReference>
<evidence type="ECO:0000313" key="6">
    <source>
        <dbReference type="Proteomes" id="UP000000428"/>
    </source>
</evidence>
<organism evidence="5 6">
    <name type="scientific">Streptomyces avermitilis (strain ATCC 31267 / DSM 46492 / JCM 5070 / NBRC 14893 / NCIMB 12804 / NRRL 8165 / MA-4680)</name>
    <dbReference type="NCBI Taxonomy" id="227882"/>
    <lineage>
        <taxon>Bacteria</taxon>
        <taxon>Bacillati</taxon>
        <taxon>Actinomycetota</taxon>
        <taxon>Actinomycetes</taxon>
        <taxon>Kitasatosporales</taxon>
        <taxon>Streptomycetaceae</taxon>
        <taxon>Streptomyces</taxon>
    </lineage>
</organism>
<feature type="compositionally biased region" description="Low complexity" evidence="3">
    <location>
        <begin position="35"/>
        <end position="44"/>
    </location>
</feature>
<dbReference type="PANTHER" id="PTHR43877">
    <property type="entry name" value="AMINOALKYLPHOSPHONATE N-ACETYLTRANSFERASE-RELATED-RELATED"/>
    <property type="match status" value="1"/>
</dbReference>
<dbReference type="InterPro" id="IPR000182">
    <property type="entry name" value="GNAT_dom"/>
</dbReference>
<gene>
    <name evidence="5" type="ORF">SAVERM_1226</name>
</gene>
<dbReference type="AlphaFoldDB" id="Q82NR5"/>
<dbReference type="SUPFAM" id="SSF55729">
    <property type="entry name" value="Acyl-CoA N-acyltransferases (Nat)"/>
    <property type="match status" value="2"/>
</dbReference>
<protein>
    <submittedName>
        <fullName evidence="5">Acetyltransferase</fullName>
    </submittedName>
</protein>
<dbReference type="eggNOG" id="COG0456">
    <property type="taxonomic scope" value="Bacteria"/>
</dbReference>
<evidence type="ECO:0000313" key="5">
    <source>
        <dbReference type="EMBL" id="BAC68936.1"/>
    </source>
</evidence>
<reference evidence="5 6" key="2">
    <citation type="journal article" date="2003" name="Nat. Biotechnol.">
        <title>Complete genome sequence and comparative analysis of the industrial microorganism Streptomyces avermitilis.</title>
        <authorList>
            <person name="Ikeda H."/>
            <person name="Ishikawa J."/>
            <person name="Hanamoto A."/>
            <person name="Shinose M."/>
            <person name="Kikuchi H."/>
            <person name="Shiba T."/>
            <person name="Sakaki Y."/>
            <person name="Hattori M."/>
            <person name="Omura S."/>
        </authorList>
    </citation>
    <scope>NUCLEOTIDE SEQUENCE [LARGE SCALE GENOMIC DNA]</scope>
    <source>
        <strain evidence="6">ATCC 31267 / DSM 46492 / JCM 5070 / NBRC 14893 / NCIMB 12804 / NRRL 8165 / MA-4680</strain>
    </source>
</reference>
<proteinExistence type="predicted"/>
<name>Q82NR5_STRAW</name>
<dbReference type="CDD" id="cd04301">
    <property type="entry name" value="NAT_SF"/>
    <property type="match status" value="2"/>
</dbReference>
<dbReference type="Gene3D" id="3.40.630.30">
    <property type="match status" value="1"/>
</dbReference>
<evidence type="ECO:0000259" key="4">
    <source>
        <dbReference type="PROSITE" id="PS51186"/>
    </source>
</evidence>
<evidence type="ECO:0000256" key="1">
    <source>
        <dbReference type="ARBA" id="ARBA00022679"/>
    </source>
</evidence>
<feature type="domain" description="N-acetyltransferase" evidence="4">
    <location>
        <begin position="192"/>
        <end position="328"/>
    </location>
</feature>
<feature type="domain" description="N-acetyltransferase" evidence="4">
    <location>
        <begin position="17"/>
        <end position="177"/>
    </location>
</feature>
<keyword evidence="6" id="KW-1185">Reference proteome</keyword>
<feature type="region of interest" description="Disordered" evidence="3">
    <location>
        <begin position="19"/>
        <end position="52"/>
    </location>
</feature>
<reference evidence="5 6" key="1">
    <citation type="journal article" date="2001" name="Proc. Natl. Acad. Sci. U.S.A.">
        <title>Genome sequence of an industrial microorganism Streptomyces avermitilis: deducing the ability of producing secondary metabolites.</title>
        <authorList>
            <person name="Omura S."/>
            <person name="Ikeda H."/>
            <person name="Ishikawa J."/>
            <person name="Hanamoto A."/>
            <person name="Takahashi C."/>
            <person name="Shinose M."/>
            <person name="Takahashi Y."/>
            <person name="Horikawa H."/>
            <person name="Nakazawa H."/>
            <person name="Osonoe T."/>
            <person name="Kikuchi H."/>
            <person name="Shiba T."/>
            <person name="Sakaki Y."/>
            <person name="Hattori M."/>
        </authorList>
    </citation>
    <scope>NUCLEOTIDE SEQUENCE [LARGE SCALE GENOMIC DNA]</scope>
    <source>
        <strain evidence="6">ATCC 31267 / DSM 46492 / JCM 5070 / NBRC 14893 / NCIMB 12804 / NRRL 8165 / MA-4680</strain>
    </source>
</reference>
<reference evidence="5 6" key="3">
    <citation type="journal article" date="2014" name="J. Ind. Microbiol. Biotechnol.">
        <title>Genome mining of the Streptomyces avermitilis genome and development of genome-minimized hosts for heterologous expression of biosynthetic gene clusters.</title>
        <authorList>
            <person name="Ikeda H."/>
            <person name="Shin-ya K."/>
            <person name="Omura S."/>
        </authorList>
    </citation>
    <scope>NUCLEOTIDE SEQUENCE [LARGE SCALE GENOMIC DNA]</scope>
    <source>
        <strain evidence="6">ATCC 31267 / DSM 46492 / JCM 5070 / NBRC 14893 / NCIMB 12804 / NRRL 8165 / MA-4680</strain>
    </source>
</reference>
<keyword evidence="2" id="KW-0012">Acyltransferase</keyword>
<dbReference type="Pfam" id="PF00583">
    <property type="entry name" value="Acetyltransf_1"/>
    <property type="match status" value="2"/>
</dbReference>
<evidence type="ECO:0000256" key="2">
    <source>
        <dbReference type="ARBA" id="ARBA00023315"/>
    </source>
</evidence>
<dbReference type="Proteomes" id="UP000000428">
    <property type="component" value="Chromosome"/>
</dbReference>
<dbReference type="PROSITE" id="PS51186">
    <property type="entry name" value="GNAT"/>
    <property type="match status" value="2"/>
</dbReference>
<accession>Q82NR5</accession>
<sequence length="328" mass="35737">MLPFPPRAKLQVNRRGGYVLRASPHRPPPCRHGETLPLRLTPLTDPEPKPSSRRLAWLASDDDGVPVGSAFLRLFTKEGQEHLAELEGAVHPEERRQGVGGRLLDAAVAAARGEGRRSLIAQAQEGSPGDRFLAARGFRRVLALTYARLPLADAGFDRIAKIVEQPHSGYELTRWDGTVPARLAQTFADSRRAMDDMPMEDTDYGTVAWDVERVVAAAAAIAERGELLHTVAAVDSTDGSIVGFSELVVPGDGRGDAQHYGTGVLPEHRGHGLGLWMKAESIRYARERHPELAGLLTDTADSNTPMIAINDSLGYRPTHTAVEYQLEL</sequence>
<dbReference type="KEGG" id="sma:SAVERM_1226"/>
<dbReference type="InterPro" id="IPR016181">
    <property type="entry name" value="Acyl_CoA_acyltransferase"/>
</dbReference>
<dbReference type="EMBL" id="BA000030">
    <property type="protein sequence ID" value="BAC68936.1"/>
    <property type="molecule type" value="Genomic_DNA"/>
</dbReference>
<dbReference type="HOGENOM" id="CLU_043786_0_0_11"/>
<keyword evidence="1" id="KW-0808">Transferase</keyword>
<dbReference type="InterPro" id="IPR050832">
    <property type="entry name" value="Bact_Acetyltransf"/>
</dbReference>
<dbReference type="GO" id="GO:0016747">
    <property type="term" value="F:acyltransferase activity, transferring groups other than amino-acyl groups"/>
    <property type="evidence" value="ECO:0007669"/>
    <property type="project" value="InterPro"/>
</dbReference>
<evidence type="ECO:0000256" key="3">
    <source>
        <dbReference type="SAM" id="MobiDB-lite"/>
    </source>
</evidence>